<gene>
    <name evidence="6" type="ORF">RF11_05116</name>
</gene>
<dbReference type="AlphaFoldDB" id="A0A0C2MSF9"/>
<dbReference type="GO" id="GO:0031053">
    <property type="term" value="P:primary miRNA processing"/>
    <property type="evidence" value="ECO:0007669"/>
    <property type="project" value="TreeGrafter"/>
</dbReference>
<sequence>MSDTEDEWDSGRDKSRPQSERSEIKFTANDRDDYVSTEAPDQSTKGGVTSLPHHRQSSPPRRHRHYDIRPPSDRHSGGRFSGGYRSFNNKRSRDIDHHRLMGFKEFVSLQDDRITASEASLKYEQYVQEFESRQFPLAFEKYKLQGWFMNKFHPYFMTMERIREVRFRKRRFNCFTTLLKHGIRVSFDAGCQKLLPVLKLVNMMLDHADDETIALCMEKLKQFESASTIDISDRLDSSDPSKPRDLTSVRDECIIGDIYKPNMAVEIQSIPMTVDSNKFVAELKRTRGFLRAAIVVPVDYNSATHKLISSFKAGSDFDDIKDSLSDVHVENYYPECVISNQTTPLIKVVKGPLDILSVAVAHCNVMVSLIEHLDVASYIYSKRFPEIPSYDPQFKTWDIKSDDFVPENSYVASDDEEGSSFDEAPEGVIINPIVTEAKEFLKTVHSITEITPAPRELLELVDRLALYLRIVHSFDFYSFAYIPFEHDYPCRCRLVHVRRSAGTTKVNQTSINQVIGEANRRLSDFIRYLNRFSKANDWPTTLKSPDTEADAFFETRIKEIRPGIWMCYLCKKKFQSREFVLKHFTNKHGSFLDAVRANAIFFNNFIIDMEFGGNKFQERVAASLDKTQEASVGTIEDISMDNFHIGPTKRKRLLEYGSLAEPDLNDFDF</sequence>
<dbReference type="OrthoDB" id="342064at2759"/>
<dbReference type="InterPro" id="IPR013087">
    <property type="entry name" value="Znf_C2H2_type"/>
</dbReference>
<dbReference type="EMBL" id="JWZT01004163">
    <property type="protein sequence ID" value="KII64612.1"/>
    <property type="molecule type" value="Genomic_DNA"/>
</dbReference>
<reference evidence="6 7" key="1">
    <citation type="journal article" date="2014" name="Genome Biol. Evol.">
        <title>The genome of the myxosporean Thelohanellus kitauei shows adaptations to nutrient acquisition within its fish host.</title>
        <authorList>
            <person name="Yang Y."/>
            <person name="Xiong J."/>
            <person name="Zhou Z."/>
            <person name="Huo F."/>
            <person name="Miao W."/>
            <person name="Ran C."/>
            <person name="Liu Y."/>
            <person name="Zhang J."/>
            <person name="Feng J."/>
            <person name="Wang M."/>
            <person name="Wang M."/>
            <person name="Wang L."/>
            <person name="Yao B."/>
        </authorList>
    </citation>
    <scope>NUCLEOTIDE SEQUENCE [LARGE SCALE GENOMIC DNA]</scope>
    <source>
        <strain evidence="6">Wuqing</strain>
    </source>
</reference>
<evidence type="ECO:0000256" key="4">
    <source>
        <dbReference type="SAM" id="MobiDB-lite"/>
    </source>
</evidence>
<comment type="similarity">
    <text evidence="2">Belongs to the ARS2 family.</text>
</comment>
<dbReference type="InterPro" id="IPR007042">
    <property type="entry name" value="SERRATE/Ars2_C"/>
</dbReference>
<dbReference type="Pfam" id="PF04959">
    <property type="entry name" value="ARS2"/>
    <property type="match status" value="1"/>
</dbReference>
<feature type="compositionally biased region" description="Basic residues" evidence="4">
    <location>
        <begin position="52"/>
        <end position="66"/>
    </location>
</feature>
<dbReference type="Pfam" id="PF12066">
    <property type="entry name" value="SERRATE_Ars2_N"/>
    <property type="match status" value="1"/>
</dbReference>
<protein>
    <submittedName>
        <fullName evidence="6">Serrate RNA effector molecule</fullName>
    </submittedName>
</protein>
<evidence type="ECO:0000259" key="5">
    <source>
        <dbReference type="PROSITE" id="PS00028"/>
    </source>
</evidence>
<keyword evidence="3" id="KW-0539">Nucleus</keyword>
<dbReference type="PANTHER" id="PTHR13165">
    <property type="entry name" value="ARSENITE-RESISTANCE PROTEIN 2"/>
    <property type="match status" value="1"/>
</dbReference>
<dbReference type="PANTHER" id="PTHR13165:SF0">
    <property type="entry name" value="SERRATE RNA EFFECTOR MOLECULE HOMOLOG"/>
    <property type="match status" value="1"/>
</dbReference>
<proteinExistence type="inferred from homology"/>
<comment type="caution">
    <text evidence="6">The sequence shown here is derived from an EMBL/GenBank/DDBJ whole genome shotgun (WGS) entry which is preliminary data.</text>
</comment>
<name>A0A0C2MSF9_THEKT</name>
<dbReference type="InterPro" id="IPR039727">
    <property type="entry name" value="SE/Ars2"/>
</dbReference>
<comment type="subcellular location">
    <subcellularLocation>
        <location evidence="1">Nucleus</location>
    </subcellularLocation>
</comment>
<feature type="compositionally biased region" description="Basic and acidic residues" evidence="4">
    <location>
        <begin position="9"/>
        <end position="34"/>
    </location>
</feature>
<evidence type="ECO:0000256" key="1">
    <source>
        <dbReference type="ARBA" id="ARBA00004123"/>
    </source>
</evidence>
<dbReference type="Proteomes" id="UP000031668">
    <property type="component" value="Unassembled WGS sequence"/>
</dbReference>
<accession>A0A0C2MSF9</accession>
<evidence type="ECO:0000256" key="3">
    <source>
        <dbReference type="ARBA" id="ARBA00023242"/>
    </source>
</evidence>
<dbReference type="PROSITE" id="PS00028">
    <property type="entry name" value="ZINC_FINGER_C2H2_1"/>
    <property type="match status" value="1"/>
</dbReference>
<organism evidence="6 7">
    <name type="scientific">Thelohanellus kitauei</name>
    <name type="common">Myxosporean</name>
    <dbReference type="NCBI Taxonomy" id="669202"/>
    <lineage>
        <taxon>Eukaryota</taxon>
        <taxon>Metazoa</taxon>
        <taxon>Cnidaria</taxon>
        <taxon>Myxozoa</taxon>
        <taxon>Myxosporea</taxon>
        <taxon>Bivalvulida</taxon>
        <taxon>Platysporina</taxon>
        <taxon>Myxobolidae</taxon>
        <taxon>Thelohanellus</taxon>
    </lineage>
</organism>
<dbReference type="InterPro" id="IPR021933">
    <property type="entry name" value="SERRATE/Ars2_N"/>
</dbReference>
<evidence type="ECO:0000313" key="7">
    <source>
        <dbReference type="Proteomes" id="UP000031668"/>
    </source>
</evidence>
<dbReference type="GO" id="GO:0016604">
    <property type="term" value="C:nuclear body"/>
    <property type="evidence" value="ECO:0007669"/>
    <property type="project" value="TreeGrafter"/>
</dbReference>
<evidence type="ECO:0000256" key="2">
    <source>
        <dbReference type="ARBA" id="ARBA00005407"/>
    </source>
</evidence>
<evidence type="ECO:0000313" key="6">
    <source>
        <dbReference type="EMBL" id="KII64612.1"/>
    </source>
</evidence>
<feature type="domain" description="C2H2-type" evidence="5">
    <location>
        <begin position="567"/>
        <end position="588"/>
    </location>
</feature>
<keyword evidence="7" id="KW-1185">Reference proteome</keyword>
<feature type="compositionally biased region" description="Basic and acidic residues" evidence="4">
    <location>
        <begin position="67"/>
        <end position="76"/>
    </location>
</feature>
<feature type="region of interest" description="Disordered" evidence="4">
    <location>
        <begin position="1"/>
        <end position="87"/>
    </location>
</feature>